<dbReference type="InterPro" id="IPR036259">
    <property type="entry name" value="MFS_trans_sf"/>
</dbReference>
<dbReference type="PANTHER" id="PTHR23514:SF3">
    <property type="entry name" value="BYPASS OF STOP CODON PROTEIN 6"/>
    <property type="match status" value="1"/>
</dbReference>
<feature type="transmembrane region" description="Helical" evidence="8">
    <location>
        <begin position="234"/>
        <end position="256"/>
    </location>
</feature>
<dbReference type="Gene3D" id="1.20.1250.20">
    <property type="entry name" value="MFS general substrate transporter like domains"/>
    <property type="match status" value="2"/>
</dbReference>
<evidence type="ECO:0000256" key="1">
    <source>
        <dbReference type="ARBA" id="ARBA00004127"/>
    </source>
</evidence>
<dbReference type="PROSITE" id="PS50850">
    <property type="entry name" value="MFS"/>
    <property type="match status" value="1"/>
</dbReference>
<name>A0A068SEQ3_9FUNG</name>
<dbReference type="InterPro" id="IPR051788">
    <property type="entry name" value="MFS_Transporter"/>
</dbReference>
<organism evidence="10 11">
    <name type="scientific">Lichtheimia corymbifera JMRC:FSU:9682</name>
    <dbReference type="NCBI Taxonomy" id="1263082"/>
    <lineage>
        <taxon>Eukaryota</taxon>
        <taxon>Fungi</taxon>
        <taxon>Fungi incertae sedis</taxon>
        <taxon>Mucoromycota</taxon>
        <taxon>Mucoromycotina</taxon>
        <taxon>Mucoromycetes</taxon>
        <taxon>Mucorales</taxon>
        <taxon>Lichtheimiaceae</taxon>
        <taxon>Lichtheimia</taxon>
    </lineage>
</organism>
<feature type="transmembrane region" description="Helical" evidence="8">
    <location>
        <begin position="194"/>
        <end position="214"/>
    </location>
</feature>
<dbReference type="AlphaFoldDB" id="A0A068SEQ3"/>
<protein>
    <submittedName>
        <fullName evidence="10">Mfs transporter</fullName>
    </submittedName>
</protein>
<evidence type="ECO:0000256" key="8">
    <source>
        <dbReference type="SAM" id="Phobius"/>
    </source>
</evidence>
<dbReference type="EMBL" id="CBTN010000109">
    <property type="protein sequence ID" value="CDH60833.1"/>
    <property type="molecule type" value="Genomic_DNA"/>
</dbReference>
<evidence type="ECO:0000256" key="5">
    <source>
        <dbReference type="ARBA" id="ARBA00022989"/>
    </source>
</evidence>
<dbReference type="OrthoDB" id="413079at2759"/>
<comment type="subcellular location">
    <subcellularLocation>
        <location evidence="1">Endomembrane system</location>
        <topology evidence="1">Multi-pass membrane protein</topology>
    </subcellularLocation>
</comment>
<comment type="caution">
    <text evidence="10">The sequence shown here is derived from an EMBL/GenBank/DDBJ whole genome shotgun (WGS) entry which is preliminary data.</text>
</comment>
<dbReference type="VEuPathDB" id="FungiDB:LCOR_11609.1"/>
<gene>
    <name evidence="10" type="ORF">LCOR_11609.1</name>
</gene>
<dbReference type="InterPro" id="IPR020846">
    <property type="entry name" value="MFS_dom"/>
</dbReference>
<keyword evidence="3" id="KW-0813">Transport</keyword>
<dbReference type="FunFam" id="1.20.1250.20:FF:000286">
    <property type="entry name" value="MFS efflux transporter"/>
    <property type="match status" value="1"/>
</dbReference>
<feature type="transmembrane region" description="Helical" evidence="8">
    <location>
        <begin position="43"/>
        <end position="65"/>
    </location>
</feature>
<evidence type="ECO:0000259" key="9">
    <source>
        <dbReference type="PROSITE" id="PS50850"/>
    </source>
</evidence>
<evidence type="ECO:0000256" key="6">
    <source>
        <dbReference type="ARBA" id="ARBA00023136"/>
    </source>
</evidence>
<accession>A0A068SEQ3</accession>
<sequence length="424" mass="45418">MDADNDHHGVTETTSFLRPENGAEPTGKKQESWSDLKPFIRPLIAINFLGIVCGLNDGSIGAIIPRLKDYYDISNQTVSMLFLCNSFGYFVSAIANGYLVQKFGQLGTIYFGAGVLVFGYSVIAYGFPFYVMAVLMVLQGAGVALMDAAMNVYATMVPMATMMLNLVHALYGVGAMLSPLIAGVLLDLDVSWRGIYAVMALISLFNLALVRVGLHDADLHGKSEESDQVDKEMLRAALLHRMTILGAFYILVYVGTEVTMGGWSITYMIEGRHADQAAMTRVVAGYWAALAAGRIVLGYVAEKFGEKKTVSVLTAATGVVLLVIWYIPNIVVDSIAIITVGFLLGPMFPSTVSLASKVLPRRMHPAAIGFMAGTGAGGAAFFPFLTGQISGYVGILSMPLVCLAMAITMQVLWTFVPSKPAGGV</sequence>
<evidence type="ECO:0000256" key="2">
    <source>
        <dbReference type="ARBA" id="ARBA00008335"/>
    </source>
</evidence>
<dbReference type="SUPFAM" id="SSF103473">
    <property type="entry name" value="MFS general substrate transporter"/>
    <property type="match status" value="1"/>
</dbReference>
<feature type="transmembrane region" description="Helical" evidence="8">
    <location>
        <begin position="392"/>
        <end position="416"/>
    </location>
</feature>
<dbReference type="GO" id="GO:0016020">
    <property type="term" value="C:membrane"/>
    <property type="evidence" value="ECO:0007669"/>
    <property type="project" value="TreeGrafter"/>
</dbReference>
<dbReference type="PANTHER" id="PTHR23514">
    <property type="entry name" value="BYPASS OF STOP CODON PROTEIN 6"/>
    <property type="match status" value="1"/>
</dbReference>
<evidence type="ECO:0000313" key="11">
    <source>
        <dbReference type="Proteomes" id="UP000027586"/>
    </source>
</evidence>
<keyword evidence="4 8" id="KW-0812">Transmembrane</keyword>
<feature type="transmembrane region" description="Helical" evidence="8">
    <location>
        <begin position="77"/>
        <end position="99"/>
    </location>
</feature>
<evidence type="ECO:0000256" key="3">
    <source>
        <dbReference type="ARBA" id="ARBA00022448"/>
    </source>
</evidence>
<evidence type="ECO:0000313" key="10">
    <source>
        <dbReference type="EMBL" id="CDH60833.1"/>
    </source>
</evidence>
<dbReference type="STRING" id="1263082.A0A068SEQ3"/>
<feature type="transmembrane region" description="Helical" evidence="8">
    <location>
        <begin position="367"/>
        <end position="386"/>
    </location>
</feature>
<keyword evidence="5 8" id="KW-1133">Transmembrane helix</keyword>
<reference evidence="10" key="1">
    <citation type="submission" date="2013-08" db="EMBL/GenBank/DDBJ databases">
        <title>Gene expansion shapes genome architecture in the human pathogen Lichtheimia corymbifera: an evolutionary genomics analysis in the ancient terrestrial Mucorales (Mucoromycotina).</title>
        <authorList>
            <person name="Schwartze V.U."/>
            <person name="Winter S."/>
            <person name="Shelest E."/>
            <person name="Marcet-Houben M."/>
            <person name="Horn F."/>
            <person name="Wehner S."/>
            <person name="Hoffmann K."/>
            <person name="Riege K."/>
            <person name="Sammeth M."/>
            <person name="Nowrousian M."/>
            <person name="Valiante V."/>
            <person name="Linde J."/>
            <person name="Jacobsen I.D."/>
            <person name="Marz M."/>
            <person name="Brakhage A.A."/>
            <person name="Gabaldon T."/>
            <person name="Bocker S."/>
            <person name="Voigt K."/>
        </authorList>
    </citation>
    <scope>NUCLEOTIDE SEQUENCE [LARGE SCALE GENOMIC DNA]</scope>
    <source>
        <strain evidence="10">FSU 9682</strain>
    </source>
</reference>
<feature type="transmembrane region" description="Helical" evidence="8">
    <location>
        <begin position="276"/>
        <end position="297"/>
    </location>
</feature>
<keyword evidence="11" id="KW-1185">Reference proteome</keyword>
<dbReference type="GO" id="GO:0022857">
    <property type="term" value="F:transmembrane transporter activity"/>
    <property type="evidence" value="ECO:0007669"/>
    <property type="project" value="InterPro"/>
</dbReference>
<keyword evidence="6 8" id="KW-0472">Membrane</keyword>
<feature type="region of interest" description="Disordered" evidence="7">
    <location>
        <begin position="1"/>
        <end position="30"/>
    </location>
</feature>
<feature type="compositionally biased region" description="Basic and acidic residues" evidence="7">
    <location>
        <begin position="1"/>
        <end position="10"/>
    </location>
</feature>
<evidence type="ECO:0000256" key="7">
    <source>
        <dbReference type="SAM" id="MobiDB-lite"/>
    </source>
</evidence>
<proteinExistence type="inferred from homology"/>
<dbReference type="GO" id="GO:0012505">
    <property type="term" value="C:endomembrane system"/>
    <property type="evidence" value="ECO:0007669"/>
    <property type="project" value="UniProtKB-SubCell"/>
</dbReference>
<feature type="domain" description="Major facilitator superfamily (MFS) profile" evidence="9">
    <location>
        <begin position="42"/>
        <end position="420"/>
    </location>
</feature>
<evidence type="ECO:0000256" key="4">
    <source>
        <dbReference type="ARBA" id="ARBA00022692"/>
    </source>
</evidence>
<dbReference type="Proteomes" id="UP000027586">
    <property type="component" value="Unassembled WGS sequence"/>
</dbReference>
<dbReference type="Pfam" id="PF07690">
    <property type="entry name" value="MFS_1"/>
    <property type="match status" value="1"/>
</dbReference>
<comment type="similarity">
    <text evidence="2">Belongs to the major facilitator superfamily.</text>
</comment>
<dbReference type="InterPro" id="IPR011701">
    <property type="entry name" value="MFS"/>
</dbReference>